<accession>A0A6A6TAC4</accession>
<keyword evidence="3" id="KW-1185">Reference proteome</keyword>
<organism evidence="2 3">
    <name type="scientific">Lophiostoma macrostomum CBS 122681</name>
    <dbReference type="NCBI Taxonomy" id="1314788"/>
    <lineage>
        <taxon>Eukaryota</taxon>
        <taxon>Fungi</taxon>
        <taxon>Dikarya</taxon>
        <taxon>Ascomycota</taxon>
        <taxon>Pezizomycotina</taxon>
        <taxon>Dothideomycetes</taxon>
        <taxon>Pleosporomycetidae</taxon>
        <taxon>Pleosporales</taxon>
        <taxon>Lophiostomataceae</taxon>
        <taxon>Lophiostoma</taxon>
    </lineage>
</organism>
<protein>
    <submittedName>
        <fullName evidence="2">Uncharacterized protein</fullName>
    </submittedName>
</protein>
<gene>
    <name evidence="2" type="ORF">K491DRAFT_596474</name>
</gene>
<evidence type="ECO:0000256" key="1">
    <source>
        <dbReference type="SAM" id="SignalP"/>
    </source>
</evidence>
<dbReference type="AlphaFoldDB" id="A0A6A6TAC4"/>
<evidence type="ECO:0000313" key="3">
    <source>
        <dbReference type="Proteomes" id="UP000799324"/>
    </source>
</evidence>
<dbReference type="EMBL" id="MU004333">
    <property type="protein sequence ID" value="KAF2656730.1"/>
    <property type="molecule type" value="Genomic_DNA"/>
</dbReference>
<keyword evidence="1" id="KW-0732">Signal</keyword>
<reference evidence="2" key="1">
    <citation type="journal article" date="2020" name="Stud. Mycol.">
        <title>101 Dothideomycetes genomes: a test case for predicting lifestyles and emergence of pathogens.</title>
        <authorList>
            <person name="Haridas S."/>
            <person name="Albert R."/>
            <person name="Binder M."/>
            <person name="Bloem J."/>
            <person name="Labutti K."/>
            <person name="Salamov A."/>
            <person name="Andreopoulos B."/>
            <person name="Baker S."/>
            <person name="Barry K."/>
            <person name="Bills G."/>
            <person name="Bluhm B."/>
            <person name="Cannon C."/>
            <person name="Castanera R."/>
            <person name="Culley D."/>
            <person name="Daum C."/>
            <person name="Ezra D."/>
            <person name="Gonzalez J."/>
            <person name="Henrissat B."/>
            <person name="Kuo A."/>
            <person name="Liang C."/>
            <person name="Lipzen A."/>
            <person name="Lutzoni F."/>
            <person name="Magnuson J."/>
            <person name="Mondo S."/>
            <person name="Nolan M."/>
            <person name="Ohm R."/>
            <person name="Pangilinan J."/>
            <person name="Park H.-J."/>
            <person name="Ramirez L."/>
            <person name="Alfaro M."/>
            <person name="Sun H."/>
            <person name="Tritt A."/>
            <person name="Yoshinaga Y."/>
            <person name="Zwiers L.-H."/>
            <person name="Turgeon B."/>
            <person name="Goodwin S."/>
            <person name="Spatafora J."/>
            <person name="Crous P."/>
            <person name="Grigoriev I."/>
        </authorList>
    </citation>
    <scope>NUCLEOTIDE SEQUENCE</scope>
    <source>
        <strain evidence="2">CBS 122681</strain>
    </source>
</reference>
<dbReference type="Proteomes" id="UP000799324">
    <property type="component" value="Unassembled WGS sequence"/>
</dbReference>
<dbReference type="InterPro" id="IPR045702">
    <property type="entry name" value="DUF6060"/>
</dbReference>
<feature type="chain" id="PRO_5025646353" evidence="1">
    <location>
        <begin position="20"/>
        <end position="331"/>
    </location>
</feature>
<dbReference type="Pfam" id="PF19535">
    <property type="entry name" value="DUF6060"/>
    <property type="match status" value="1"/>
</dbReference>
<sequence length="331" mass="34953">MPSTYHLSLLTSLFAAAVAKDPFYMCTESKCEECPSAVGFNGEDTDYPNCVIYNSEDVFANQGYEGTDGGGYKVFFDIQTQDSGCAVMIKSPASTDVIGCGVVVANFKQAACAMVPLETSFMLQTCCGDDCTDAGGSKMIRGMGPMGLSSVSMDKRGGIYLKDANGTVIEPADVGPPPELQTKRQVLAESVKAIEAPSHLARRGCSNSWKSSETYTRPASNVQIMLTSVCGGEQKVSTTRTQTWSTSMELGIADILSIGVSTSFEQSISNSEEVTVTVPEGQCGKLGFTATLQCSKGTGTCDTGDVEGEVCWPSKAPNGDVDGTYRVIVES</sequence>
<proteinExistence type="predicted"/>
<feature type="signal peptide" evidence="1">
    <location>
        <begin position="1"/>
        <end position="19"/>
    </location>
</feature>
<name>A0A6A6TAC4_9PLEO</name>
<evidence type="ECO:0000313" key="2">
    <source>
        <dbReference type="EMBL" id="KAF2656730.1"/>
    </source>
</evidence>
<dbReference type="OrthoDB" id="3706156at2759"/>